<reference evidence="1" key="1">
    <citation type="submission" date="2023-07" db="EMBL/GenBank/DDBJ databases">
        <title>Black Yeasts Isolated from many extreme environments.</title>
        <authorList>
            <person name="Coleine C."/>
            <person name="Stajich J.E."/>
            <person name="Selbmann L."/>
        </authorList>
    </citation>
    <scope>NUCLEOTIDE SEQUENCE</scope>
    <source>
        <strain evidence="1">CCFEE 5714</strain>
    </source>
</reference>
<comment type="caution">
    <text evidence="1">The sequence shown here is derived from an EMBL/GenBank/DDBJ whole genome shotgun (WGS) entry which is preliminary data.</text>
</comment>
<gene>
    <name evidence="1" type="ORF">LTR37_010370</name>
</gene>
<evidence type="ECO:0000313" key="1">
    <source>
        <dbReference type="EMBL" id="KAK3710304.1"/>
    </source>
</evidence>
<evidence type="ECO:0000313" key="2">
    <source>
        <dbReference type="Proteomes" id="UP001281147"/>
    </source>
</evidence>
<dbReference type="Proteomes" id="UP001281147">
    <property type="component" value="Unassembled WGS sequence"/>
</dbReference>
<organism evidence="1 2">
    <name type="scientific">Vermiconidia calcicola</name>
    <dbReference type="NCBI Taxonomy" id="1690605"/>
    <lineage>
        <taxon>Eukaryota</taxon>
        <taxon>Fungi</taxon>
        <taxon>Dikarya</taxon>
        <taxon>Ascomycota</taxon>
        <taxon>Pezizomycotina</taxon>
        <taxon>Dothideomycetes</taxon>
        <taxon>Dothideomycetidae</taxon>
        <taxon>Mycosphaerellales</taxon>
        <taxon>Extremaceae</taxon>
        <taxon>Vermiconidia</taxon>
    </lineage>
</organism>
<proteinExistence type="predicted"/>
<name>A0ACC3N6D3_9PEZI</name>
<accession>A0ACC3N6D3</accession>
<dbReference type="EMBL" id="JAUTXU010000085">
    <property type="protein sequence ID" value="KAK3710304.1"/>
    <property type="molecule type" value="Genomic_DNA"/>
</dbReference>
<keyword evidence="2" id="KW-1185">Reference proteome</keyword>
<sequence>MFQVCWIIFLLGCWLTHEPHRNHDLDARDVLLTKSIDNMPATTRSADKQVKLEDVGAGSKTSTKSSKSKATTTKPTAGQKRKAEQGTDVDAQDAKKAKQSSKNGDRDEQSDDVVVINRAPVLELWAACVAQFLHPSLSWQSSLSVGGAISTITAISKGRSIGTMEKPDPGEAQEKKEKRRNKAEKEELDEVEVMSFRLNLDKDGQAMVGGKPKKGGEETLMKKYGGSEQYEKVKGAFQNSLKRWKGKEEELSERAFGFYEDFRPTIPPGQRGWGRKGQLRIETIKTAVAGG</sequence>
<protein>
    <submittedName>
        <fullName evidence="1">Uncharacterized protein</fullName>
    </submittedName>
</protein>